<keyword evidence="4" id="KW-0808">Transferase</keyword>
<sequence>MASKPASVATPTIRQRLTALGLIALCPVFFGLVVEGWYQRADDLKQAGEMAVAEVQLATAAQQKQINAVQEMLAGLASGAEGWARSPDCDARFRSLLGELKTFANLGWLDAGDVLSCSAVGSPERIWVGDRQYVREARATKHMSASEMLVGRASGKRSILFGYPMHDAAGRYTGLMFASYKDENFVNLRLAGQARVFSRFSYFDRQGNLITTDPRGSPPIVERLPADAMRRADGSGYHPLVGTTQDRDGGRHVTALAAVYGPNGPVAYVQAGIPEEEVLQAWRNEVLIRFAIVIATMVAGLALTGWFLERWLVRDLKRMVDFTRKASSAMVEDWPVRARTREARQAMVSVVALTQALQEQREQLTLLHKEANATNVLLENKRIKLSQALARLETLSLELVGAQERERKHLARELHDEFGQRLTALNLSLHALEPDLPHDKARKTWSQAETDVADLIRQVRELSVSLRPPALDYFPLETALRQLIDRQLCSAGLDSTMDFAGIPARLPEPLAITAYRLVQEGLTNVLRHAQASRVAIEVNGGEHGNELELILRDNGRGFDHAANIGQRRSSPGCGLLGMQERVELLGGQFHVESVPGQGTRIHAILPIRHASEQTIQSPAG</sequence>
<evidence type="ECO:0000256" key="7">
    <source>
        <dbReference type="ARBA" id="ARBA00022840"/>
    </source>
</evidence>
<dbReference type="Pfam" id="PF07730">
    <property type="entry name" value="HisKA_3"/>
    <property type="match status" value="1"/>
</dbReference>
<evidence type="ECO:0000256" key="2">
    <source>
        <dbReference type="ARBA" id="ARBA00012438"/>
    </source>
</evidence>
<dbReference type="Gene3D" id="1.20.5.1930">
    <property type="match status" value="1"/>
</dbReference>
<dbReference type="AlphaFoldDB" id="A0A6B3SI94"/>
<evidence type="ECO:0000313" key="13">
    <source>
        <dbReference type="Proteomes" id="UP000482155"/>
    </source>
</evidence>
<evidence type="ECO:0000259" key="11">
    <source>
        <dbReference type="PROSITE" id="PS50109"/>
    </source>
</evidence>
<keyword evidence="9" id="KW-0175">Coiled coil</keyword>
<dbReference type="EC" id="2.7.13.3" evidence="2"/>
<evidence type="ECO:0000256" key="10">
    <source>
        <dbReference type="SAM" id="Phobius"/>
    </source>
</evidence>
<dbReference type="SMART" id="SM00387">
    <property type="entry name" value="HATPase_c"/>
    <property type="match status" value="1"/>
</dbReference>
<protein>
    <recommendedName>
        <fullName evidence="2">histidine kinase</fullName>
        <ecNumber evidence="2">2.7.13.3</ecNumber>
    </recommendedName>
</protein>
<dbReference type="Gene3D" id="3.30.565.10">
    <property type="entry name" value="Histidine kinase-like ATPase, C-terminal domain"/>
    <property type="match status" value="1"/>
</dbReference>
<proteinExistence type="predicted"/>
<dbReference type="InterPro" id="IPR005467">
    <property type="entry name" value="His_kinase_dom"/>
</dbReference>
<keyword evidence="5" id="KW-0547">Nucleotide-binding</keyword>
<dbReference type="InterPro" id="IPR011712">
    <property type="entry name" value="Sig_transdc_His_kin_sub3_dim/P"/>
</dbReference>
<dbReference type="Proteomes" id="UP000482155">
    <property type="component" value="Unassembled WGS sequence"/>
</dbReference>
<keyword evidence="10" id="KW-0812">Transmembrane</keyword>
<keyword evidence="7" id="KW-0067">ATP-binding</keyword>
<dbReference type="PANTHER" id="PTHR24421:SF10">
    <property type="entry name" value="NITRATE_NITRITE SENSOR PROTEIN NARQ"/>
    <property type="match status" value="1"/>
</dbReference>
<feature type="domain" description="Histidine kinase" evidence="11">
    <location>
        <begin position="516"/>
        <end position="609"/>
    </location>
</feature>
<keyword evidence="10" id="KW-1133">Transmembrane helix</keyword>
<dbReference type="GO" id="GO:0046983">
    <property type="term" value="F:protein dimerization activity"/>
    <property type="evidence" value="ECO:0007669"/>
    <property type="project" value="InterPro"/>
</dbReference>
<dbReference type="Gene3D" id="3.30.450.20">
    <property type="entry name" value="PAS domain"/>
    <property type="match status" value="1"/>
</dbReference>
<dbReference type="InterPro" id="IPR036890">
    <property type="entry name" value="HATPase_C_sf"/>
</dbReference>
<dbReference type="SUPFAM" id="SSF55874">
    <property type="entry name" value="ATPase domain of HSP90 chaperone/DNA topoisomerase II/histidine kinase"/>
    <property type="match status" value="1"/>
</dbReference>
<dbReference type="InterPro" id="IPR003594">
    <property type="entry name" value="HATPase_dom"/>
</dbReference>
<dbReference type="PROSITE" id="PS50109">
    <property type="entry name" value="HIS_KIN"/>
    <property type="match status" value="1"/>
</dbReference>
<dbReference type="Pfam" id="PF02518">
    <property type="entry name" value="HATPase_c"/>
    <property type="match status" value="1"/>
</dbReference>
<keyword evidence="8" id="KW-0902">Two-component regulatory system</keyword>
<evidence type="ECO:0000256" key="4">
    <source>
        <dbReference type="ARBA" id="ARBA00022679"/>
    </source>
</evidence>
<comment type="caution">
    <text evidence="12">The sequence shown here is derived from an EMBL/GenBank/DDBJ whole genome shotgun (WGS) entry which is preliminary data.</text>
</comment>
<keyword evidence="13" id="KW-1185">Reference proteome</keyword>
<accession>A0A6B3SI94</accession>
<evidence type="ECO:0000313" key="12">
    <source>
        <dbReference type="EMBL" id="NEX60567.1"/>
    </source>
</evidence>
<dbReference type="CDD" id="cd12914">
    <property type="entry name" value="PDC1_DGC_like"/>
    <property type="match status" value="1"/>
</dbReference>
<evidence type="ECO:0000256" key="3">
    <source>
        <dbReference type="ARBA" id="ARBA00022553"/>
    </source>
</evidence>
<dbReference type="GO" id="GO:0005524">
    <property type="term" value="F:ATP binding"/>
    <property type="evidence" value="ECO:0007669"/>
    <property type="project" value="UniProtKB-KW"/>
</dbReference>
<evidence type="ECO:0000256" key="5">
    <source>
        <dbReference type="ARBA" id="ARBA00022741"/>
    </source>
</evidence>
<dbReference type="EMBL" id="JAAIVB010000013">
    <property type="protein sequence ID" value="NEX60567.1"/>
    <property type="molecule type" value="Genomic_DNA"/>
</dbReference>
<gene>
    <name evidence="12" type="ORF">G3574_05715</name>
</gene>
<evidence type="ECO:0000256" key="1">
    <source>
        <dbReference type="ARBA" id="ARBA00000085"/>
    </source>
</evidence>
<dbReference type="GO" id="GO:0016020">
    <property type="term" value="C:membrane"/>
    <property type="evidence" value="ECO:0007669"/>
    <property type="project" value="InterPro"/>
</dbReference>
<dbReference type="GO" id="GO:0000155">
    <property type="term" value="F:phosphorelay sensor kinase activity"/>
    <property type="evidence" value="ECO:0007669"/>
    <property type="project" value="InterPro"/>
</dbReference>
<evidence type="ECO:0000256" key="6">
    <source>
        <dbReference type="ARBA" id="ARBA00022777"/>
    </source>
</evidence>
<dbReference type="CDD" id="cd16917">
    <property type="entry name" value="HATPase_UhpB-NarQ-NarX-like"/>
    <property type="match status" value="1"/>
</dbReference>
<dbReference type="InterPro" id="IPR050482">
    <property type="entry name" value="Sensor_HK_TwoCompSys"/>
</dbReference>
<feature type="coiled-coil region" evidence="9">
    <location>
        <begin position="350"/>
        <end position="405"/>
    </location>
</feature>
<reference evidence="12 13" key="1">
    <citation type="submission" date="2020-02" db="EMBL/GenBank/DDBJ databases">
        <authorList>
            <person name="Kim M.K."/>
        </authorList>
    </citation>
    <scope>NUCLEOTIDE SEQUENCE [LARGE SCALE GENOMIC DNA]</scope>
    <source>
        <strain evidence="12 13">17J57-3</strain>
    </source>
</reference>
<feature type="transmembrane region" description="Helical" evidence="10">
    <location>
        <begin position="20"/>
        <end position="38"/>
    </location>
</feature>
<comment type="catalytic activity">
    <reaction evidence="1">
        <text>ATP + protein L-histidine = ADP + protein N-phospho-L-histidine.</text>
        <dbReference type="EC" id="2.7.13.3"/>
    </reaction>
</comment>
<evidence type="ECO:0000256" key="9">
    <source>
        <dbReference type="SAM" id="Coils"/>
    </source>
</evidence>
<keyword evidence="10" id="KW-0472">Membrane</keyword>
<dbReference type="PANTHER" id="PTHR24421">
    <property type="entry name" value="NITRATE/NITRITE SENSOR PROTEIN NARX-RELATED"/>
    <property type="match status" value="1"/>
</dbReference>
<keyword evidence="6" id="KW-0418">Kinase</keyword>
<organism evidence="12 13">
    <name type="scientific">Noviherbaspirillum galbum</name>
    <dbReference type="NCBI Taxonomy" id="2709383"/>
    <lineage>
        <taxon>Bacteria</taxon>
        <taxon>Pseudomonadati</taxon>
        <taxon>Pseudomonadota</taxon>
        <taxon>Betaproteobacteria</taxon>
        <taxon>Burkholderiales</taxon>
        <taxon>Oxalobacteraceae</taxon>
        <taxon>Noviherbaspirillum</taxon>
    </lineage>
</organism>
<dbReference type="RefSeq" id="WP_163961069.1">
    <property type="nucleotide sequence ID" value="NZ_JAAIVB010000013.1"/>
</dbReference>
<evidence type="ECO:0000256" key="8">
    <source>
        <dbReference type="ARBA" id="ARBA00023012"/>
    </source>
</evidence>
<name>A0A6B3SI94_9BURK</name>
<keyword evidence="3" id="KW-0597">Phosphoprotein</keyword>
<feature type="transmembrane region" description="Helical" evidence="10">
    <location>
        <begin position="286"/>
        <end position="308"/>
    </location>
</feature>